<evidence type="ECO:0000256" key="8">
    <source>
        <dbReference type="ARBA" id="ARBA00023136"/>
    </source>
</evidence>
<dbReference type="GO" id="GO:0015145">
    <property type="term" value="F:monosaccharide transmembrane transporter activity"/>
    <property type="evidence" value="ECO:0007669"/>
    <property type="project" value="InterPro"/>
</dbReference>
<comment type="subcellular location">
    <subcellularLocation>
        <location evidence="1">Membrane</location>
        <topology evidence="1">Multi-pass membrane protein</topology>
    </subcellularLocation>
</comment>
<dbReference type="PRINTS" id="PR00171">
    <property type="entry name" value="SUGRTRNSPORT"/>
</dbReference>
<dbReference type="PANTHER" id="PTHR23500">
    <property type="entry name" value="SOLUTE CARRIER FAMILY 2, FACILITATED GLUCOSE TRANSPORTER"/>
    <property type="match status" value="1"/>
</dbReference>
<organism evidence="12 13">
    <name type="scientific">Adiantum capillus-veneris</name>
    <name type="common">Maidenhair fern</name>
    <dbReference type="NCBI Taxonomy" id="13818"/>
    <lineage>
        <taxon>Eukaryota</taxon>
        <taxon>Viridiplantae</taxon>
        <taxon>Streptophyta</taxon>
        <taxon>Embryophyta</taxon>
        <taxon>Tracheophyta</taxon>
        <taxon>Polypodiopsida</taxon>
        <taxon>Polypodiidae</taxon>
        <taxon>Polypodiales</taxon>
        <taxon>Pteridineae</taxon>
        <taxon>Pteridaceae</taxon>
        <taxon>Vittarioideae</taxon>
        <taxon>Adiantum</taxon>
    </lineage>
</organism>
<keyword evidence="7 10" id="KW-1133">Transmembrane helix</keyword>
<dbReference type="InterPro" id="IPR044778">
    <property type="entry name" value="MFS_STP/MST-like_plant"/>
</dbReference>
<dbReference type="GO" id="GO:0015293">
    <property type="term" value="F:symporter activity"/>
    <property type="evidence" value="ECO:0007669"/>
    <property type="project" value="UniProtKB-KW"/>
</dbReference>
<dbReference type="CDD" id="cd17361">
    <property type="entry name" value="MFS_STP"/>
    <property type="match status" value="1"/>
</dbReference>
<gene>
    <name evidence="12" type="ORF">GOP47_0000168</name>
</gene>
<dbReference type="InterPro" id="IPR020846">
    <property type="entry name" value="MFS_dom"/>
</dbReference>
<dbReference type="EMBL" id="JABFUD020000001">
    <property type="protein sequence ID" value="KAI5083999.1"/>
    <property type="molecule type" value="Genomic_DNA"/>
</dbReference>
<dbReference type="PROSITE" id="PS50850">
    <property type="entry name" value="MFS"/>
    <property type="match status" value="1"/>
</dbReference>
<dbReference type="Proteomes" id="UP000886520">
    <property type="component" value="Chromosome 1"/>
</dbReference>
<keyword evidence="13" id="KW-1185">Reference proteome</keyword>
<evidence type="ECO:0000256" key="10">
    <source>
        <dbReference type="SAM" id="Phobius"/>
    </source>
</evidence>
<reference evidence="12" key="1">
    <citation type="submission" date="2021-01" db="EMBL/GenBank/DDBJ databases">
        <title>Adiantum capillus-veneris genome.</title>
        <authorList>
            <person name="Fang Y."/>
            <person name="Liao Q."/>
        </authorList>
    </citation>
    <scope>NUCLEOTIDE SEQUENCE</scope>
    <source>
        <strain evidence="12">H3</strain>
        <tissue evidence="12">Leaf</tissue>
    </source>
</reference>
<evidence type="ECO:0000256" key="3">
    <source>
        <dbReference type="ARBA" id="ARBA00022448"/>
    </source>
</evidence>
<dbReference type="PROSITE" id="PS00217">
    <property type="entry name" value="SUGAR_TRANSPORT_2"/>
    <property type="match status" value="1"/>
</dbReference>
<dbReference type="GO" id="GO:0016020">
    <property type="term" value="C:membrane"/>
    <property type="evidence" value="ECO:0007669"/>
    <property type="project" value="UniProtKB-SubCell"/>
</dbReference>
<keyword evidence="5 10" id="KW-0812">Transmembrane</keyword>
<keyword evidence="3 9" id="KW-0813">Transport</keyword>
<dbReference type="Pfam" id="PF00083">
    <property type="entry name" value="Sugar_tr"/>
    <property type="match status" value="1"/>
</dbReference>
<feature type="transmembrane region" description="Helical" evidence="10">
    <location>
        <begin position="292"/>
        <end position="316"/>
    </location>
</feature>
<dbReference type="AlphaFoldDB" id="A0A9D4VCU1"/>
<feature type="domain" description="Major facilitator superfamily (MFS) profile" evidence="11">
    <location>
        <begin position="26"/>
        <end position="483"/>
    </location>
</feature>
<evidence type="ECO:0000256" key="2">
    <source>
        <dbReference type="ARBA" id="ARBA00010992"/>
    </source>
</evidence>
<dbReference type="NCBIfam" id="TIGR00879">
    <property type="entry name" value="SP"/>
    <property type="match status" value="1"/>
</dbReference>
<feature type="transmembrane region" description="Helical" evidence="10">
    <location>
        <begin position="328"/>
        <end position="351"/>
    </location>
</feature>
<name>A0A9D4VCU1_ADICA</name>
<feature type="transmembrane region" description="Helical" evidence="10">
    <location>
        <begin position="391"/>
        <end position="411"/>
    </location>
</feature>
<feature type="transmembrane region" description="Helical" evidence="10">
    <location>
        <begin position="21"/>
        <end position="39"/>
    </location>
</feature>
<dbReference type="OrthoDB" id="5296287at2759"/>
<feature type="transmembrane region" description="Helical" evidence="10">
    <location>
        <begin position="169"/>
        <end position="191"/>
    </location>
</feature>
<dbReference type="InterPro" id="IPR045262">
    <property type="entry name" value="STP/PLT_plant"/>
</dbReference>
<dbReference type="Gene3D" id="1.20.1250.20">
    <property type="entry name" value="MFS general substrate transporter like domains"/>
    <property type="match status" value="1"/>
</dbReference>
<keyword evidence="8 10" id="KW-0472">Membrane</keyword>
<feature type="transmembrane region" description="Helical" evidence="10">
    <location>
        <begin position="432"/>
        <end position="452"/>
    </location>
</feature>
<dbReference type="InterPro" id="IPR005829">
    <property type="entry name" value="Sugar_transporter_CS"/>
</dbReference>
<dbReference type="PANTHER" id="PTHR23500:SF371">
    <property type="entry name" value="OS07G0206600 PROTEIN"/>
    <property type="match status" value="1"/>
</dbReference>
<feature type="transmembrane region" description="Helical" evidence="10">
    <location>
        <begin position="81"/>
        <end position="100"/>
    </location>
</feature>
<comment type="caution">
    <text evidence="12">The sequence shown here is derived from an EMBL/GenBank/DDBJ whole genome shotgun (WGS) entry which is preliminary data.</text>
</comment>
<evidence type="ECO:0000256" key="5">
    <source>
        <dbReference type="ARBA" id="ARBA00022692"/>
    </source>
</evidence>
<dbReference type="PROSITE" id="PS00216">
    <property type="entry name" value="SUGAR_TRANSPORT_1"/>
    <property type="match status" value="1"/>
</dbReference>
<feature type="transmembrane region" description="Helical" evidence="10">
    <location>
        <begin position="112"/>
        <end position="134"/>
    </location>
</feature>
<comment type="similarity">
    <text evidence="2 9">Belongs to the major facilitator superfamily. Sugar transporter (TC 2.A.1.1) family.</text>
</comment>
<proteinExistence type="inferred from homology"/>
<dbReference type="InterPro" id="IPR003663">
    <property type="entry name" value="Sugar/inositol_transpt"/>
</dbReference>
<protein>
    <recommendedName>
        <fullName evidence="11">Major facilitator superfamily (MFS) profile domain-containing protein</fullName>
    </recommendedName>
</protein>
<keyword evidence="6" id="KW-0769">Symport</keyword>
<dbReference type="InterPro" id="IPR005828">
    <property type="entry name" value="MFS_sugar_transport-like"/>
</dbReference>
<feature type="transmembrane region" description="Helical" evidence="10">
    <location>
        <begin position="197"/>
        <end position="220"/>
    </location>
</feature>
<evidence type="ECO:0000256" key="4">
    <source>
        <dbReference type="ARBA" id="ARBA00022597"/>
    </source>
</evidence>
<dbReference type="InterPro" id="IPR036259">
    <property type="entry name" value="MFS_trans_sf"/>
</dbReference>
<evidence type="ECO:0000256" key="6">
    <source>
        <dbReference type="ARBA" id="ARBA00022847"/>
    </source>
</evidence>
<accession>A0A9D4VCU1</accession>
<evidence type="ECO:0000256" key="1">
    <source>
        <dbReference type="ARBA" id="ARBA00004141"/>
    </source>
</evidence>
<keyword evidence="4" id="KW-0762">Sugar transport</keyword>
<evidence type="ECO:0000259" key="11">
    <source>
        <dbReference type="PROSITE" id="PS50850"/>
    </source>
</evidence>
<sequence length="521" mass="56884">MVMAALSMDEAGRYDQGRLTLHVVWTAVVAAFGGLMFGYDIGISGGVTAMDDFLTLFFPRLLRRKNQAHESDYCKFDDHTLQLFTSSLYLAAMAATLVAAHVTRKQGRVRSILLAGAFFILGVIFNFASVHVAMLIVGRMLLGLGVGFANQAVPLYLSEVAPARWRGAMNIGFQLSVTIGILVANLVNYFTQNIHPWGWRLSLGLAGIPATVIFLAGLTLSDTPNSILERGLASGDGDVADAAEKQAYEVLCKIRGIPDVRAELHAMKQASQASQAVQSPWRAMWKKNKPQLAVTVALQVFQQLTGINAIMFYAPVLFQTVGFKSDAALYSAAITGGIKVLSTLVSVALVDRLGRRKLLLEGSVQMLVAQVAIGVLLGTSLKAGQEPSGVVAIWIIVLTCVFVPGFAWSWGPMGWLIPSEIFPLESRPAGQSVAVLVNMLFTFLIAQAFLSMLCAMRFAIYFFFAAWVLVMGIAAFFLLPETKGLPIEDVDSVWRNHRVWRTLLPPLTEAEARQQHMRQIM</sequence>
<evidence type="ECO:0000256" key="9">
    <source>
        <dbReference type="RuleBase" id="RU003346"/>
    </source>
</evidence>
<feature type="transmembrane region" description="Helical" evidence="10">
    <location>
        <begin position="458"/>
        <end position="479"/>
    </location>
</feature>
<dbReference type="SUPFAM" id="SSF103473">
    <property type="entry name" value="MFS general substrate transporter"/>
    <property type="match status" value="1"/>
</dbReference>
<feature type="transmembrane region" description="Helical" evidence="10">
    <location>
        <begin position="140"/>
        <end position="157"/>
    </location>
</feature>
<dbReference type="FunFam" id="1.20.1250.20:FF:000002">
    <property type="entry name" value="Sugar transport protein 13"/>
    <property type="match status" value="1"/>
</dbReference>
<evidence type="ECO:0000256" key="7">
    <source>
        <dbReference type="ARBA" id="ARBA00022989"/>
    </source>
</evidence>
<evidence type="ECO:0000313" key="13">
    <source>
        <dbReference type="Proteomes" id="UP000886520"/>
    </source>
</evidence>
<evidence type="ECO:0000313" key="12">
    <source>
        <dbReference type="EMBL" id="KAI5083999.1"/>
    </source>
</evidence>